<dbReference type="OrthoDB" id="4516955at2"/>
<comment type="caution">
    <text evidence="3">The sequence shown here is derived from an EMBL/GenBank/DDBJ whole genome shotgun (WGS) entry which is preliminary data.</text>
</comment>
<sequence>METVKKLIVPLVIVALLAAAALTMFRGGEDRKQLTAAFPRTVSIYEGSDVRVLGVPVGKVESVEPAGDVVNVKMYYDAEVQVPANAEAVIIAPSVVGDRFVQLTPAYDGGEKLADGAVLDTDKTSTPLELDEVYQSLDDLTVALGPNGANSKGALSDLLDTTAKNFDGQGANVNQTIRNLGKFTGTLENNKEELFGSAAEIERFVRALSKNDKVVRDFNASMASVSEMLSSERRELAASLRNLGTALGEVKTFVRDNRSLLSKNVKGLNRVSKTLVKRRGELDEILHVAPLALNNLALTYNPQSGTLDTAANFGNLPHEISADPAVFLCTAVDQADPSGAACNVIKSIYPRPGLLGNRAVADPTFARLLEVAR</sequence>
<dbReference type="InterPro" id="IPR052336">
    <property type="entry name" value="MlaD_Phospholipid_Transporter"/>
</dbReference>
<dbReference type="EMBL" id="SDKM01000040">
    <property type="protein sequence ID" value="RYP82932.1"/>
    <property type="molecule type" value="Genomic_DNA"/>
</dbReference>
<dbReference type="RefSeq" id="WP_134720264.1">
    <property type="nucleotide sequence ID" value="NZ_SDKM01000040.1"/>
</dbReference>
<dbReference type="Pfam" id="PF02470">
    <property type="entry name" value="MlaD"/>
    <property type="match status" value="1"/>
</dbReference>
<keyword evidence="4" id="KW-1185">Reference proteome</keyword>
<dbReference type="PANTHER" id="PTHR33371:SF4">
    <property type="entry name" value="INTERMEMBRANE PHOSPHOLIPID TRANSPORT SYSTEM BINDING PROTEIN MLAD"/>
    <property type="match status" value="1"/>
</dbReference>
<evidence type="ECO:0000259" key="1">
    <source>
        <dbReference type="Pfam" id="PF02470"/>
    </source>
</evidence>
<protein>
    <submittedName>
        <fullName evidence="3">MCE family protein</fullName>
    </submittedName>
</protein>
<gene>
    <name evidence="3" type="ORF">EKO23_20690</name>
</gene>
<dbReference type="AlphaFoldDB" id="A0A4Q4Z5I3"/>
<reference evidence="3 4" key="1">
    <citation type="submission" date="2019-01" db="EMBL/GenBank/DDBJ databases">
        <title>Nocardioides guangzhouensis sp. nov., an actinobacterium isolated from soil.</title>
        <authorList>
            <person name="Fu Y."/>
            <person name="Cai Y."/>
            <person name="Lin Z."/>
            <person name="Chen P."/>
        </authorList>
    </citation>
    <scope>NUCLEOTIDE SEQUENCE [LARGE SCALE GENOMIC DNA]</scope>
    <source>
        <strain evidence="3 4">130</strain>
    </source>
</reference>
<proteinExistence type="predicted"/>
<name>A0A4Q4Z5I3_9ACTN</name>
<evidence type="ECO:0000259" key="2">
    <source>
        <dbReference type="Pfam" id="PF11887"/>
    </source>
</evidence>
<evidence type="ECO:0000313" key="4">
    <source>
        <dbReference type="Proteomes" id="UP000295198"/>
    </source>
</evidence>
<dbReference type="InterPro" id="IPR005693">
    <property type="entry name" value="Mce"/>
</dbReference>
<dbReference type="InterPro" id="IPR024516">
    <property type="entry name" value="Mce_C"/>
</dbReference>
<dbReference type="InterPro" id="IPR003399">
    <property type="entry name" value="Mce/MlaD"/>
</dbReference>
<organism evidence="3 4">
    <name type="scientific">Nocardioides guangzhouensis</name>
    <dbReference type="NCBI Taxonomy" id="2497878"/>
    <lineage>
        <taxon>Bacteria</taxon>
        <taxon>Bacillati</taxon>
        <taxon>Actinomycetota</taxon>
        <taxon>Actinomycetes</taxon>
        <taxon>Propionibacteriales</taxon>
        <taxon>Nocardioidaceae</taxon>
        <taxon>Nocardioides</taxon>
    </lineage>
</organism>
<dbReference type="Proteomes" id="UP000295198">
    <property type="component" value="Unassembled WGS sequence"/>
</dbReference>
<dbReference type="PANTHER" id="PTHR33371">
    <property type="entry name" value="INTERMEMBRANE PHOSPHOLIPID TRANSPORT SYSTEM BINDING PROTEIN MLAD-RELATED"/>
    <property type="match status" value="1"/>
</dbReference>
<dbReference type="NCBIfam" id="TIGR00996">
    <property type="entry name" value="Mtu_fam_mce"/>
    <property type="match status" value="1"/>
</dbReference>
<dbReference type="Pfam" id="PF11887">
    <property type="entry name" value="Mce4_CUP1"/>
    <property type="match status" value="1"/>
</dbReference>
<feature type="domain" description="Mce/MlaD" evidence="1">
    <location>
        <begin position="32"/>
        <end position="105"/>
    </location>
</feature>
<evidence type="ECO:0000313" key="3">
    <source>
        <dbReference type="EMBL" id="RYP82932.1"/>
    </source>
</evidence>
<accession>A0A4Q4Z5I3</accession>
<dbReference type="GO" id="GO:0005576">
    <property type="term" value="C:extracellular region"/>
    <property type="evidence" value="ECO:0007669"/>
    <property type="project" value="TreeGrafter"/>
</dbReference>
<feature type="domain" description="Mammalian cell entry C-terminal" evidence="2">
    <location>
        <begin position="111"/>
        <end position="287"/>
    </location>
</feature>